<keyword evidence="1" id="KW-0436">Ligase</keyword>
<dbReference type="SUPFAM" id="SSF56801">
    <property type="entry name" value="Acetyl-CoA synthetase-like"/>
    <property type="match status" value="1"/>
</dbReference>
<dbReference type="STRING" id="3871.A0A1J7FMR7"/>
<proteinExistence type="predicted"/>
<accession>A0A1J7FMR7</accession>
<dbReference type="Gramene" id="OIV89253">
    <property type="protein sequence ID" value="OIV89253"/>
    <property type="gene ID" value="TanjilG_24224"/>
</dbReference>
<gene>
    <name evidence="2" type="ORF">TanjilG_24224</name>
</gene>
<evidence type="ECO:0000256" key="1">
    <source>
        <dbReference type="ARBA" id="ARBA00022598"/>
    </source>
</evidence>
<dbReference type="InterPro" id="IPR045851">
    <property type="entry name" value="AMP-bd_C_sf"/>
</dbReference>
<dbReference type="GO" id="GO:0016405">
    <property type="term" value="F:CoA-ligase activity"/>
    <property type="evidence" value="ECO:0007669"/>
    <property type="project" value="TreeGrafter"/>
</dbReference>
<organism evidence="2 3">
    <name type="scientific">Lupinus angustifolius</name>
    <name type="common">Narrow-leaved blue lupine</name>
    <dbReference type="NCBI Taxonomy" id="3871"/>
    <lineage>
        <taxon>Eukaryota</taxon>
        <taxon>Viridiplantae</taxon>
        <taxon>Streptophyta</taxon>
        <taxon>Embryophyta</taxon>
        <taxon>Tracheophyta</taxon>
        <taxon>Spermatophyta</taxon>
        <taxon>Magnoliopsida</taxon>
        <taxon>eudicotyledons</taxon>
        <taxon>Gunneridae</taxon>
        <taxon>Pentapetalae</taxon>
        <taxon>rosids</taxon>
        <taxon>fabids</taxon>
        <taxon>Fabales</taxon>
        <taxon>Fabaceae</taxon>
        <taxon>Papilionoideae</taxon>
        <taxon>50 kb inversion clade</taxon>
        <taxon>genistoids sensu lato</taxon>
        <taxon>core genistoids</taxon>
        <taxon>Genisteae</taxon>
        <taxon>Lupinus</taxon>
    </lineage>
</organism>
<dbReference type="Gene3D" id="3.30.300.30">
    <property type="match status" value="1"/>
</dbReference>
<protein>
    <submittedName>
        <fullName evidence="2">Uncharacterized protein</fullName>
    </submittedName>
</protein>
<dbReference type="Proteomes" id="UP000188354">
    <property type="component" value="Unassembled WGS sequence"/>
</dbReference>
<evidence type="ECO:0000313" key="2">
    <source>
        <dbReference type="EMBL" id="OIV89253.1"/>
    </source>
</evidence>
<dbReference type="PANTHER" id="PTHR24096">
    <property type="entry name" value="LONG-CHAIN-FATTY-ACID--COA LIGASE"/>
    <property type="match status" value="1"/>
</dbReference>
<name>A0A1J7FMR7_LUPAN</name>
<keyword evidence="3" id="KW-1185">Reference proteome</keyword>
<sequence length="93" mass="10519">MEAKIVDPVTGEALSPGQKVEVRLRGPTIMKDRLKELIKCKAYQVPPVELEHLLHTNPEIDDIAVVLFQWPLFVVRKLGSNIIVAQVMEFVTK</sequence>
<dbReference type="EMBL" id="KV862333">
    <property type="protein sequence ID" value="OIV89253.1"/>
    <property type="molecule type" value="Genomic_DNA"/>
</dbReference>
<evidence type="ECO:0000313" key="3">
    <source>
        <dbReference type="Proteomes" id="UP000188354"/>
    </source>
</evidence>
<dbReference type="AlphaFoldDB" id="A0A1J7FMR7"/>
<dbReference type="PANTHER" id="PTHR24096:SF251">
    <property type="entry name" value="4-COUMARATE--COA LIGASE-LIKE 9"/>
    <property type="match status" value="1"/>
</dbReference>
<reference evidence="2 3" key="1">
    <citation type="journal article" date="2017" name="Plant Biotechnol. J.">
        <title>A comprehensive draft genome sequence for lupin (Lupinus angustifolius), an emerging health food: insights into plant-microbe interactions and legume evolution.</title>
        <authorList>
            <person name="Hane J.K."/>
            <person name="Ming Y."/>
            <person name="Kamphuis L.G."/>
            <person name="Nelson M.N."/>
            <person name="Garg G."/>
            <person name="Atkins C.A."/>
            <person name="Bayer P.E."/>
            <person name="Bravo A."/>
            <person name="Bringans S."/>
            <person name="Cannon S."/>
            <person name="Edwards D."/>
            <person name="Foley R."/>
            <person name="Gao L.L."/>
            <person name="Harrison M.J."/>
            <person name="Huang W."/>
            <person name="Hurgobin B."/>
            <person name="Li S."/>
            <person name="Liu C.W."/>
            <person name="McGrath A."/>
            <person name="Morahan G."/>
            <person name="Murray J."/>
            <person name="Weller J."/>
            <person name="Jian J."/>
            <person name="Singh K.B."/>
        </authorList>
    </citation>
    <scope>NUCLEOTIDE SEQUENCE [LARGE SCALE GENOMIC DNA]</scope>
    <source>
        <strain evidence="3">cv. Tanjil</strain>
        <tissue evidence="2">Whole plant</tissue>
    </source>
</reference>